<dbReference type="GO" id="GO:0005829">
    <property type="term" value="C:cytosol"/>
    <property type="evidence" value="ECO:0007669"/>
    <property type="project" value="TreeGrafter"/>
</dbReference>
<proteinExistence type="predicted"/>
<evidence type="ECO:0000313" key="4">
    <source>
        <dbReference type="EMBL" id="KAA9156946.1"/>
    </source>
</evidence>
<keyword evidence="5" id="KW-1185">Reference proteome</keyword>
<dbReference type="Pfam" id="PF00596">
    <property type="entry name" value="Aldolase_II"/>
    <property type="match status" value="1"/>
</dbReference>
<feature type="domain" description="Class II aldolase/adducin N-terminal" evidence="3">
    <location>
        <begin position="3"/>
        <end position="181"/>
    </location>
</feature>
<reference evidence="4" key="1">
    <citation type="submission" date="2019-09" db="EMBL/GenBank/DDBJ databases">
        <authorList>
            <person name="Teo W.F.A."/>
            <person name="Duangmal K."/>
        </authorList>
    </citation>
    <scope>NUCLEOTIDE SEQUENCE [LARGE SCALE GENOMIC DNA]</scope>
    <source>
        <strain evidence="4">K81G1</strain>
    </source>
</reference>
<evidence type="ECO:0000256" key="1">
    <source>
        <dbReference type="ARBA" id="ARBA00022723"/>
    </source>
</evidence>
<name>A0A5N0UW83_9PSEU</name>
<dbReference type="PANTHER" id="PTHR22789">
    <property type="entry name" value="FUCULOSE PHOSPHATE ALDOLASE"/>
    <property type="match status" value="1"/>
</dbReference>
<dbReference type="InterPro" id="IPR001303">
    <property type="entry name" value="Aldolase_II/adducin_N"/>
</dbReference>
<dbReference type="SMART" id="SM01007">
    <property type="entry name" value="Aldolase_II"/>
    <property type="match status" value="1"/>
</dbReference>
<keyword evidence="1" id="KW-0479">Metal-binding</keyword>
<dbReference type="PANTHER" id="PTHR22789:SF0">
    <property type="entry name" value="3-OXO-TETRONATE 4-PHOSPHATE DECARBOXYLASE-RELATED"/>
    <property type="match status" value="1"/>
</dbReference>
<organism evidence="4 5">
    <name type="scientific">Amycolatopsis acidicola</name>
    <dbReference type="NCBI Taxonomy" id="2596893"/>
    <lineage>
        <taxon>Bacteria</taxon>
        <taxon>Bacillati</taxon>
        <taxon>Actinomycetota</taxon>
        <taxon>Actinomycetes</taxon>
        <taxon>Pseudonocardiales</taxon>
        <taxon>Pseudonocardiaceae</taxon>
        <taxon>Amycolatopsis</taxon>
    </lineage>
</organism>
<dbReference type="SUPFAM" id="SSF53639">
    <property type="entry name" value="AraD/HMP-PK domain-like"/>
    <property type="match status" value="1"/>
</dbReference>
<keyword evidence="2" id="KW-0456">Lyase</keyword>
<dbReference type="GO" id="GO:0016832">
    <property type="term" value="F:aldehyde-lyase activity"/>
    <property type="evidence" value="ECO:0007669"/>
    <property type="project" value="TreeGrafter"/>
</dbReference>
<dbReference type="Proteomes" id="UP000319769">
    <property type="component" value="Unassembled WGS sequence"/>
</dbReference>
<sequence>MIDQLVEAGRRLAAAGISPGTSGNLSVRDGDRMLITGTGADLGRLSEADVAEVGMDGGRLGGPRPSKEVSVHLAMYERNPGHTATVHVHSPHAVAVACLPPWSEASALPPLTPYFVMRVGQTPLIPYRAPGDPELGTLIAGHPLAFRAALLANHGQVTSGTGLDDALTAAVELEETCRIALLTDGRAPRTLDAAAIAELTRRNGTSWDTPAR</sequence>
<gene>
    <name evidence="4" type="ORF">FPZ12_026380</name>
</gene>
<evidence type="ECO:0000313" key="5">
    <source>
        <dbReference type="Proteomes" id="UP000319769"/>
    </source>
</evidence>
<dbReference type="GO" id="GO:0046872">
    <property type="term" value="F:metal ion binding"/>
    <property type="evidence" value="ECO:0007669"/>
    <property type="project" value="UniProtKB-KW"/>
</dbReference>
<dbReference type="OrthoDB" id="9786287at2"/>
<dbReference type="GO" id="GO:0019323">
    <property type="term" value="P:pentose catabolic process"/>
    <property type="evidence" value="ECO:0007669"/>
    <property type="project" value="TreeGrafter"/>
</dbReference>
<dbReference type="Gene3D" id="3.40.225.10">
    <property type="entry name" value="Class II aldolase/adducin N-terminal domain"/>
    <property type="match status" value="1"/>
</dbReference>
<dbReference type="InterPro" id="IPR050197">
    <property type="entry name" value="Aldolase_class_II_sugar_metab"/>
</dbReference>
<dbReference type="RefSeq" id="WP_144748452.1">
    <property type="nucleotide sequence ID" value="NZ_VMNW02000045.1"/>
</dbReference>
<protein>
    <submittedName>
        <fullName evidence="4">Aldolase</fullName>
    </submittedName>
</protein>
<dbReference type="InterPro" id="IPR036409">
    <property type="entry name" value="Aldolase_II/adducin_N_sf"/>
</dbReference>
<evidence type="ECO:0000256" key="2">
    <source>
        <dbReference type="ARBA" id="ARBA00023239"/>
    </source>
</evidence>
<accession>A0A5N0UW83</accession>
<comment type="caution">
    <text evidence="4">The sequence shown here is derived from an EMBL/GenBank/DDBJ whole genome shotgun (WGS) entry which is preliminary data.</text>
</comment>
<dbReference type="EMBL" id="VMNW02000045">
    <property type="protein sequence ID" value="KAA9156946.1"/>
    <property type="molecule type" value="Genomic_DNA"/>
</dbReference>
<dbReference type="AlphaFoldDB" id="A0A5N0UW83"/>
<evidence type="ECO:0000259" key="3">
    <source>
        <dbReference type="SMART" id="SM01007"/>
    </source>
</evidence>